<dbReference type="InterPro" id="IPR001932">
    <property type="entry name" value="PPM-type_phosphatase-like_dom"/>
</dbReference>
<feature type="domain" description="PPM-type phosphatase" evidence="1">
    <location>
        <begin position="8"/>
        <end position="238"/>
    </location>
</feature>
<protein>
    <submittedName>
        <fullName evidence="2">Protein phosphatase PrpC</fullName>
    </submittedName>
</protein>
<evidence type="ECO:0000259" key="1">
    <source>
        <dbReference type="PROSITE" id="PS51746"/>
    </source>
</evidence>
<dbReference type="Gene3D" id="3.60.40.10">
    <property type="entry name" value="PPM-type phosphatase domain"/>
    <property type="match status" value="1"/>
</dbReference>
<dbReference type="SMART" id="SM00332">
    <property type="entry name" value="PP2Cc"/>
    <property type="match status" value="1"/>
</dbReference>
<keyword evidence="3" id="KW-1185">Reference proteome</keyword>
<reference evidence="2" key="2">
    <citation type="submission" date="2021-08" db="EMBL/GenBank/DDBJ databases">
        <authorList>
            <person name="Tani A."/>
            <person name="Ola A."/>
            <person name="Ogura Y."/>
            <person name="Katsura K."/>
            <person name="Hayashi T."/>
        </authorList>
    </citation>
    <scope>NUCLEOTIDE SEQUENCE</scope>
    <source>
        <strain evidence="2">KCTC 52305</strain>
    </source>
</reference>
<evidence type="ECO:0000313" key="3">
    <source>
        <dbReference type="Proteomes" id="UP001055167"/>
    </source>
</evidence>
<dbReference type="RefSeq" id="WP_128565833.1">
    <property type="nucleotide sequence ID" value="NZ_BPQH01000007.1"/>
</dbReference>
<reference evidence="2" key="1">
    <citation type="journal article" date="2021" name="Front. Microbiol.">
        <title>Comprehensive Comparative Genomics and Phenotyping of Methylobacterium Species.</title>
        <authorList>
            <person name="Alessa O."/>
            <person name="Ogura Y."/>
            <person name="Fujitani Y."/>
            <person name="Takami H."/>
            <person name="Hayashi T."/>
            <person name="Sahin N."/>
            <person name="Tani A."/>
        </authorList>
    </citation>
    <scope>NUCLEOTIDE SEQUENCE</scope>
    <source>
        <strain evidence="2">KCTC 52305</strain>
    </source>
</reference>
<evidence type="ECO:0000313" key="2">
    <source>
        <dbReference type="EMBL" id="GJD49898.1"/>
    </source>
</evidence>
<sequence>MIAEINLRASGLTDKGLVRSQNEDALLLIPDHGVFIVADGMGGHNDGRFASQAIVESFSRLSNSGTATDLLEQIEDRLAIANDKIFRRGQSSGKTVGSTVAILLVFSCYYACLWSGDSRIYLIRNNQIKQITKDHTEVQELIDAGMLSEGNAVSWPRRNVITRAIGVNEFAQIDIEQGQIEPRDLYILCSDGLHNLVSEEEMLAMADEPLPDLMCCKLVNLALERGAADNVTVVVVSA</sequence>
<dbReference type="SMART" id="SM00331">
    <property type="entry name" value="PP2C_SIG"/>
    <property type="match status" value="1"/>
</dbReference>
<dbReference type="PANTHER" id="PTHR47992">
    <property type="entry name" value="PROTEIN PHOSPHATASE"/>
    <property type="match status" value="1"/>
</dbReference>
<proteinExistence type="predicted"/>
<name>A0ABQ4QX05_9HYPH</name>
<dbReference type="InterPro" id="IPR036457">
    <property type="entry name" value="PPM-type-like_dom_sf"/>
</dbReference>
<dbReference type="Proteomes" id="UP001055167">
    <property type="component" value="Unassembled WGS sequence"/>
</dbReference>
<organism evidence="2 3">
    <name type="scientific">Methylobacterium crusticola</name>
    <dbReference type="NCBI Taxonomy" id="1697972"/>
    <lineage>
        <taxon>Bacteria</taxon>
        <taxon>Pseudomonadati</taxon>
        <taxon>Pseudomonadota</taxon>
        <taxon>Alphaproteobacteria</taxon>
        <taxon>Hyphomicrobiales</taxon>
        <taxon>Methylobacteriaceae</taxon>
        <taxon>Methylobacterium</taxon>
    </lineage>
</organism>
<accession>A0ABQ4QX05</accession>
<dbReference type="EMBL" id="BPQH01000007">
    <property type="protein sequence ID" value="GJD49898.1"/>
    <property type="molecule type" value="Genomic_DNA"/>
</dbReference>
<comment type="caution">
    <text evidence="2">The sequence shown here is derived from an EMBL/GenBank/DDBJ whole genome shotgun (WGS) entry which is preliminary data.</text>
</comment>
<gene>
    <name evidence="2" type="primary">prpC</name>
    <name evidence="2" type="ORF">OPKNFCMD_2634</name>
</gene>
<dbReference type="InterPro" id="IPR015655">
    <property type="entry name" value="PP2C"/>
</dbReference>
<dbReference type="SUPFAM" id="SSF81606">
    <property type="entry name" value="PP2C-like"/>
    <property type="match status" value="1"/>
</dbReference>
<dbReference type="Pfam" id="PF00481">
    <property type="entry name" value="PP2C"/>
    <property type="match status" value="1"/>
</dbReference>
<dbReference type="PROSITE" id="PS51746">
    <property type="entry name" value="PPM_2"/>
    <property type="match status" value="1"/>
</dbReference>
<dbReference type="CDD" id="cd00143">
    <property type="entry name" value="PP2Cc"/>
    <property type="match status" value="1"/>
</dbReference>